<organism evidence="8 9">
    <name type="scientific">Kitasatospora indigofera</name>
    <dbReference type="NCBI Taxonomy" id="67307"/>
    <lineage>
        <taxon>Bacteria</taxon>
        <taxon>Bacillati</taxon>
        <taxon>Actinomycetota</taxon>
        <taxon>Actinomycetes</taxon>
        <taxon>Kitasatosporales</taxon>
        <taxon>Streptomycetaceae</taxon>
        <taxon>Kitasatospora</taxon>
    </lineage>
</organism>
<evidence type="ECO:0000259" key="6">
    <source>
        <dbReference type="Pfam" id="PF02518"/>
    </source>
</evidence>
<dbReference type="Pfam" id="PF02518">
    <property type="entry name" value="HATPase_c"/>
    <property type="match status" value="1"/>
</dbReference>
<dbReference type="PANTHER" id="PTHR45436:SF5">
    <property type="entry name" value="SENSOR HISTIDINE KINASE TRCS"/>
    <property type="match status" value="1"/>
</dbReference>
<feature type="domain" description="Histidine kinase/HSP90-like ATPase" evidence="6">
    <location>
        <begin position="517"/>
        <end position="620"/>
    </location>
</feature>
<protein>
    <recommendedName>
        <fullName evidence="2">histidine kinase</fullName>
        <ecNumber evidence="2">2.7.13.3</ecNumber>
    </recommendedName>
</protein>
<comment type="caution">
    <text evidence="8">The sequence shown here is derived from an EMBL/GenBank/DDBJ whole genome shotgun (WGS) entry which is preliminary data.</text>
</comment>
<dbReference type="EC" id="2.7.13.3" evidence="2"/>
<feature type="domain" description="Nitrate/nitrite sensing protein" evidence="7">
    <location>
        <begin position="58"/>
        <end position="288"/>
    </location>
</feature>
<sequence>MRTFRIRTIRHRLALLLALPTGALVVLASLGTAGQAARYSEAGRSSDRVALAVTTESLVHQLQLERGLTAGLLGGDESFRAQLGSRRAGADQARRTLDQRLAAGPPGADAVRSALSGLARLAELRGRADTGTATRADALGFFTDAITGLTSAAFAGLGASGDDRLQASLTTLRALTDATEAAALERGTLNGVLAAGSFKGADYPSFVRITAVKNAALAQVPRTATAARTSALDAALRTPAAVSVAGMEQQALAGFAADRLPVTPADWWRAASTLVDDLQQVGAQAAQESLDRADGLRSAALRSLVLDVALALAAALGAGALGLAATRSVTRPLAALAAEAGRLADRVLPDAVARIQGAGPDQDLAEAAALPAPERPGRAAELAEVGAALDRLAGTAVRLAVEQSVLERNSTRSLAGLGRRNQALVTRQLGFLSGLERTEHDPGVLANLFELDHLATRMRRNAESVLVLVGEPSPRRWARPVGMGDVVRAALGEVEDYRRVVLRQVDEALLDGGAVAEVAHLLAELIENALAASAPDTDVEVFARLTATGYLVAVVDHGTGLTEAGLERANARLAGRESFLVGSSGLLGHYVVGRLSVRLGAEVRLTPSPVHGVTATVLLPGALLAREARPTLVGEAR</sequence>
<evidence type="ECO:0000259" key="7">
    <source>
        <dbReference type="Pfam" id="PF08376"/>
    </source>
</evidence>
<evidence type="ECO:0000256" key="2">
    <source>
        <dbReference type="ARBA" id="ARBA00012438"/>
    </source>
</evidence>
<gene>
    <name evidence="8" type="ORF">GCM10018781_09720</name>
</gene>
<dbReference type="SUPFAM" id="SSF55874">
    <property type="entry name" value="ATPase domain of HSP90 chaperone/DNA topoisomerase II/histidine kinase"/>
    <property type="match status" value="1"/>
</dbReference>
<dbReference type="GO" id="GO:0004673">
    <property type="term" value="F:protein histidine kinase activity"/>
    <property type="evidence" value="ECO:0007669"/>
    <property type="project" value="UniProtKB-EC"/>
</dbReference>
<evidence type="ECO:0000256" key="1">
    <source>
        <dbReference type="ARBA" id="ARBA00000085"/>
    </source>
</evidence>
<dbReference type="InterPro" id="IPR050428">
    <property type="entry name" value="TCS_sensor_his_kinase"/>
</dbReference>
<evidence type="ECO:0000313" key="8">
    <source>
        <dbReference type="EMBL" id="GHH62088.1"/>
    </source>
</evidence>
<dbReference type="InterPro" id="IPR003594">
    <property type="entry name" value="HATPase_dom"/>
</dbReference>
<dbReference type="EMBL" id="BNBO01000003">
    <property type="protein sequence ID" value="GHH62088.1"/>
    <property type="molecule type" value="Genomic_DNA"/>
</dbReference>
<keyword evidence="4" id="KW-0808">Transferase</keyword>
<dbReference type="PANTHER" id="PTHR45436">
    <property type="entry name" value="SENSOR HISTIDINE KINASE YKOH"/>
    <property type="match status" value="1"/>
</dbReference>
<reference evidence="8" key="1">
    <citation type="journal article" date="2014" name="Int. J. Syst. Evol. Microbiol.">
        <title>Complete genome sequence of Corynebacterium casei LMG S-19264T (=DSM 44701T), isolated from a smear-ripened cheese.</title>
        <authorList>
            <consortium name="US DOE Joint Genome Institute (JGI-PGF)"/>
            <person name="Walter F."/>
            <person name="Albersmeier A."/>
            <person name="Kalinowski J."/>
            <person name="Ruckert C."/>
        </authorList>
    </citation>
    <scope>NUCLEOTIDE SEQUENCE</scope>
    <source>
        <strain evidence="8">JCM 4646</strain>
    </source>
</reference>
<comment type="catalytic activity">
    <reaction evidence="1">
        <text>ATP + protein L-histidine = ADP + protein N-phospho-L-histidine.</text>
        <dbReference type="EC" id="2.7.13.3"/>
    </reaction>
</comment>
<dbReference type="GeneID" id="95351482"/>
<dbReference type="Proteomes" id="UP000617734">
    <property type="component" value="Unassembled WGS sequence"/>
</dbReference>
<name>A0A919FDN8_9ACTN</name>
<evidence type="ECO:0000256" key="5">
    <source>
        <dbReference type="ARBA" id="ARBA00022777"/>
    </source>
</evidence>
<dbReference type="InterPro" id="IPR036890">
    <property type="entry name" value="HATPase_C_sf"/>
</dbReference>
<evidence type="ECO:0000256" key="3">
    <source>
        <dbReference type="ARBA" id="ARBA00022553"/>
    </source>
</evidence>
<dbReference type="GO" id="GO:0005886">
    <property type="term" value="C:plasma membrane"/>
    <property type="evidence" value="ECO:0007669"/>
    <property type="project" value="TreeGrafter"/>
</dbReference>
<keyword evidence="5" id="KW-0418">Kinase</keyword>
<keyword evidence="9" id="KW-1185">Reference proteome</keyword>
<proteinExistence type="predicted"/>
<accession>A0A919FDN8</accession>
<dbReference type="AlphaFoldDB" id="A0A919FDN8"/>
<dbReference type="GO" id="GO:0000160">
    <property type="term" value="P:phosphorelay signal transduction system"/>
    <property type="evidence" value="ECO:0007669"/>
    <property type="project" value="TreeGrafter"/>
</dbReference>
<dbReference type="RefSeq" id="WP_190209498.1">
    <property type="nucleotide sequence ID" value="NZ_BNBO01000003.1"/>
</dbReference>
<evidence type="ECO:0000256" key="4">
    <source>
        <dbReference type="ARBA" id="ARBA00022679"/>
    </source>
</evidence>
<dbReference type="Gene3D" id="3.30.565.10">
    <property type="entry name" value="Histidine kinase-like ATPase, C-terminal domain"/>
    <property type="match status" value="1"/>
</dbReference>
<dbReference type="Pfam" id="PF08376">
    <property type="entry name" value="NIT"/>
    <property type="match status" value="1"/>
</dbReference>
<evidence type="ECO:0000313" key="9">
    <source>
        <dbReference type="Proteomes" id="UP000617734"/>
    </source>
</evidence>
<reference evidence="8" key="2">
    <citation type="submission" date="2020-09" db="EMBL/GenBank/DDBJ databases">
        <authorList>
            <person name="Sun Q."/>
            <person name="Ohkuma M."/>
        </authorList>
    </citation>
    <scope>NUCLEOTIDE SEQUENCE</scope>
    <source>
        <strain evidence="8">JCM 4646</strain>
    </source>
</reference>
<dbReference type="InterPro" id="IPR013587">
    <property type="entry name" value="Nitrate/nitrite_sensing"/>
</dbReference>
<keyword evidence="3" id="KW-0597">Phosphoprotein</keyword>